<sequence length="358" mass="40988">MKILLFHTYNQGYLSSFFHELSVRLIREGHVVVSFSWKATVSERLIDGVKVIVKKKKGYLNSYIDVFTVIKREKPDVVLSNFSYVNPALLFGKLFGVKKSLVWFHSLNKQMQSSKRNIFIKTQFLKLADTIIANSFLTKDELQQFYEVSGSKIHAIPFWSTISEQEIKPTSLNFSIHKNVVKIGCPGRMATHKNQKIIIEALAKLHKSSHSEFHLYFAGEGEELTDLKSQVQELALDSKVTFLKHLSANDMYHFYCNVDVVILPSLHEAFGLVFIEAISLGTPVIVSSQFGALSFINDENKKLSKVAFNPKSVVDLQEKLLPYLEHNGLPKDYFKRLYHDNFNKDLIFNSFLNIISID</sequence>
<dbReference type="AlphaFoldDB" id="A0A5C7B7S5"/>
<evidence type="ECO:0000313" key="3">
    <source>
        <dbReference type="EMBL" id="TXE17099.1"/>
    </source>
</evidence>
<keyword evidence="3" id="KW-0808">Transferase</keyword>
<dbReference type="Pfam" id="PF00534">
    <property type="entry name" value="Glycos_transf_1"/>
    <property type="match status" value="1"/>
</dbReference>
<protein>
    <submittedName>
        <fullName evidence="3">Glycosyltransferase family 4 protein</fullName>
    </submittedName>
</protein>
<dbReference type="RefSeq" id="WP_147231721.1">
    <property type="nucleotide sequence ID" value="NZ_VOSB01000014.1"/>
</dbReference>
<accession>A0A5C7B7S5</accession>
<feature type="domain" description="Glycosyl transferase family 1" evidence="1">
    <location>
        <begin position="181"/>
        <end position="332"/>
    </location>
</feature>
<evidence type="ECO:0000313" key="4">
    <source>
        <dbReference type="Proteomes" id="UP000321938"/>
    </source>
</evidence>
<dbReference type="InterPro" id="IPR028098">
    <property type="entry name" value="Glyco_trans_4-like_N"/>
</dbReference>
<organism evidence="3 4">
    <name type="scientific">Psychroserpens burtonensis</name>
    <dbReference type="NCBI Taxonomy" id="49278"/>
    <lineage>
        <taxon>Bacteria</taxon>
        <taxon>Pseudomonadati</taxon>
        <taxon>Bacteroidota</taxon>
        <taxon>Flavobacteriia</taxon>
        <taxon>Flavobacteriales</taxon>
        <taxon>Flavobacteriaceae</taxon>
        <taxon>Psychroserpens</taxon>
    </lineage>
</organism>
<dbReference type="EMBL" id="VOSB01000014">
    <property type="protein sequence ID" value="TXE17099.1"/>
    <property type="molecule type" value="Genomic_DNA"/>
</dbReference>
<comment type="caution">
    <text evidence="3">The sequence shown here is derived from an EMBL/GenBank/DDBJ whole genome shotgun (WGS) entry which is preliminary data.</text>
</comment>
<keyword evidence="4" id="KW-1185">Reference proteome</keyword>
<dbReference type="Pfam" id="PF13439">
    <property type="entry name" value="Glyco_transf_4"/>
    <property type="match status" value="1"/>
</dbReference>
<dbReference type="GO" id="GO:0016757">
    <property type="term" value="F:glycosyltransferase activity"/>
    <property type="evidence" value="ECO:0007669"/>
    <property type="project" value="InterPro"/>
</dbReference>
<dbReference type="CDD" id="cd03801">
    <property type="entry name" value="GT4_PimA-like"/>
    <property type="match status" value="1"/>
</dbReference>
<feature type="domain" description="Glycosyltransferase subfamily 4-like N-terminal" evidence="2">
    <location>
        <begin position="17"/>
        <end position="157"/>
    </location>
</feature>
<evidence type="ECO:0000259" key="1">
    <source>
        <dbReference type="Pfam" id="PF00534"/>
    </source>
</evidence>
<dbReference type="InterPro" id="IPR001296">
    <property type="entry name" value="Glyco_trans_1"/>
</dbReference>
<proteinExistence type="predicted"/>
<dbReference type="PANTHER" id="PTHR12526">
    <property type="entry name" value="GLYCOSYLTRANSFERASE"/>
    <property type="match status" value="1"/>
</dbReference>
<name>A0A5C7B7S5_9FLAO</name>
<dbReference type="SUPFAM" id="SSF53756">
    <property type="entry name" value="UDP-Glycosyltransferase/glycogen phosphorylase"/>
    <property type="match status" value="1"/>
</dbReference>
<gene>
    <name evidence="3" type="ORF">ES692_10600</name>
</gene>
<evidence type="ECO:0000259" key="2">
    <source>
        <dbReference type="Pfam" id="PF13439"/>
    </source>
</evidence>
<dbReference type="Gene3D" id="3.40.50.2000">
    <property type="entry name" value="Glycogen Phosphorylase B"/>
    <property type="match status" value="2"/>
</dbReference>
<reference evidence="3 4" key="1">
    <citation type="submission" date="2019-08" db="EMBL/GenBank/DDBJ databases">
        <title>Genome of Psychroserpens burtonensis ACAM 167.</title>
        <authorList>
            <person name="Bowman J.P."/>
        </authorList>
    </citation>
    <scope>NUCLEOTIDE SEQUENCE [LARGE SCALE GENOMIC DNA]</scope>
    <source>
        <strain evidence="3 4">ACAM 167</strain>
    </source>
</reference>
<dbReference type="Proteomes" id="UP000321938">
    <property type="component" value="Unassembled WGS sequence"/>
</dbReference>
<dbReference type="OrthoDB" id="9811239at2"/>